<dbReference type="GO" id="GO:0055056">
    <property type="term" value="F:D-glucose transmembrane transporter activity"/>
    <property type="evidence" value="ECO:0007669"/>
    <property type="project" value="TreeGrafter"/>
</dbReference>
<keyword evidence="9" id="KW-1185">Reference proteome</keyword>
<dbReference type="GO" id="GO:0005886">
    <property type="term" value="C:plasma membrane"/>
    <property type="evidence" value="ECO:0007669"/>
    <property type="project" value="TreeGrafter"/>
</dbReference>
<feature type="transmembrane region" description="Helical" evidence="6">
    <location>
        <begin position="95"/>
        <end position="116"/>
    </location>
</feature>
<feature type="domain" description="Major facilitator superfamily (MFS) profile" evidence="7">
    <location>
        <begin position="33"/>
        <end position="458"/>
    </location>
</feature>
<sequence length="495" mass="54577">MCTDLRPFFVEGQNKEASCFPVSQQLTGTLALAVFTAALGSLQMGYSLGVINAPQKVKRTIRHYARSLGVYNEELARREGGNTTEHEEPTDASVVMYWSLSVAFFSVGGMVSSFLVSFVSDFRGRIKGMLYINVLAITAGLLMGLSKMGTPYLMVIAGRAIMGLYCGLSSGLVPLYIGEISPVKYRGAMGALHQLAIVIGILISQVIGLDFLLGNDDMWHVLLGLSGAPAILQSLLLFVCPESPRYLYIKLGKVEEACKSLKRLKGDYDTSKDIAEMQAEKEEAMKEAQMSILRLLRSSVYRQQLFVALMMHLSQQQHHYIFDLLFVIMVDRAGRRTLTLVGLGGMCCCAVAMTVGLAFQDAYSWMSYLSMAAIFLFVSFFEIGPGPIPWFIVAEIFSQGPRPAAIALAGCCNWTCNFIIAMFFPYLEGLCGNYVFIVFAVLLFGFTVFIYLRVPETKGKTFEEIAAVFHRKRGAPPSKPQEEAEMVQLKGSTEA</sequence>
<keyword evidence="2 6" id="KW-0812">Transmembrane</keyword>
<evidence type="ECO:0000256" key="4">
    <source>
        <dbReference type="ARBA" id="ARBA00023136"/>
    </source>
</evidence>
<evidence type="ECO:0000259" key="7">
    <source>
        <dbReference type="PROSITE" id="PS50850"/>
    </source>
</evidence>
<feature type="transmembrane region" description="Helical" evidence="6">
    <location>
        <begin position="338"/>
        <end position="359"/>
    </location>
</feature>
<dbReference type="InterPro" id="IPR045263">
    <property type="entry name" value="GLUT"/>
</dbReference>
<accession>A0A9J7XET7</accession>
<evidence type="ECO:0000313" key="8">
    <source>
        <dbReference type="Ensembl" id="ENSCCRP00000104816.1"/>
    </source>
</evidence>
<dbReference type="Gene3D" id="1.20.1250.20">
    <property type="entry name" value="MFS general substrate transporter like domains"/>
    <property type="match status" value="2"/>
</dbReference>
<reference evidence="8" key="2">
    <citation type="submission" date="2025-09" db="UniProtKB">
        <authorList>
            <consortium name="Ensembl"/>
        </authorList>
    </citation>
    <scope>IDENTIFICATION</scope>
</reference>
<dbReference type="GO" id="GO:0005903">
    <property type="term" value="C:brush border"/>
    <property type="evidence" value="ECO:0007669"/>
    <property type="project" value="TreeGrafter"/>
</dbReference>
<evidence type="ECO:0000256" key="1">
    <source>
        <dbReference type="ARBA" id="ARBA00004141"/>
    </source>
</evidence>
<dbReference type="GO" id="GO:0070837">
    <property type="term" value="P:dehydroascorbic acid transport"/>
    <property type="evidence" value="ECO:0007669"/>
    <property type="project" value="TreeGrafter"/>
</dbReference>
<protein>
    <submittedName>
        <fullName evidence="8">Solute carrier family 2 member 2</fullName>
    </submittedName>
</protein>
<dbReference type="InterPro" id="IPR003663">
    <property type="entry name" value="Sugar/inositol_transpt"/>
</dbReference>
<feature type="transmembrane region" description="Helical" evidence="6">
    <location>
        <begin position="404"/>
        <end position="427"/>
    </location>
</feature>
<dbReference type="PANTHER" id="PTHR23503">
    <property type="entry name" value="SOLUTE CARRIER FAMILY 2"/>
    <property type="match status" value="1"/>
</dbReference>
<proteinExistence type="predicted"/>
<dbReference type="InterPro" id="IPR036259">
    <property type="entry name" value="MFS_trans_sf"/>
</dbReference>
<evidence type="ECO:0000256" key="3">
    <source>
        <dbReference type="ARBA" id="ARBA00022989"/>
    </source>
</evidence>
<organism evidence="8 9">
    <name type="scientific">Cyprinus carpio carpio</name>
    <dbReference type="NCBI Taxonomy" id="630221"/>
    <lineage>
        <taxon>Eukaryota</taxon>
        <taxon>Metazoa</taxon>
        <taxon>Chordata</taxon>
        <taxon>Craniata</taxon>
        <taxon>Vertebrata</taxon>
        <taxon>Euteleostomi</taxon>
        <taxon>Actinopterygii</taxon>
        <taxon>Neopterygii</taxon>
        <taxon>Teleostei</taxon>
        <taxon>Ostariophysi</taxon>
        <taxon>Cypriniformes</taxon>
        <taxon>Cyprinidae</taxon>
        <taxon>Cyprininae</taxon>
        <taxon>Cyprinus</taxon>
    </lineage>
</organism>
<name>A0A9J7XET7_CYPCA</name>
<dbReference type="Pfam" id="PF00083">
    <property type="entry name" value="Sugar_tr"/>
    <property type="match status" value="2"/>
</dbReference>
<dbReference type="AlphaFoldDB" id="A0A9J7XET7"/>
<evidence type="ECO:0000313" key="9">
    <source>
        <dbReference type="Proteomes" id="UP001108240"/>
    </source>
</evidence>
<dbReference type="GeneTree" id="ENSGT00940000155708"/>
<evidence type="ECO:0000256" key="2">
    <source>
        <dbReference type="ARBA" id="ARBA00022692"/>
    </source>
</evidence>
<keyword evidence="3 6" id="KW-1133">Transmembrane helix</keyword>
<dbReference type="PRINTS" id="PR00171">
    <property type="entry name" value="SUGRTRNSPORT"/>
</dbReference>
<dbReference type="SUPFAM" id="SSF103473">
    <property type="entry name" value="MFS general substrate transporter"/>
    <property type="match status" value="1"/>
</dbReference>
<evidence type="ECO:0000256" key="5">
    <source>
        <dbReference type="SAM" id="MobiDB-lite"/>
    </source>
</evidence>
<feature type="transmembrane region" description="Helical" evidence="6">
    <location>
        <begin position="365"/>
        <end position="383"/>
    </location>
</feature>
<dbReference type="PANTHER" id="PTHR23503:SF27">
    <property type="entry name" value="SOLUTE CARRIER FAMILY 2, FACILITATED GLUCOSE TRANSPORTER MEMBER 2"/>
    <property type="match status" value="1"/>
</dbReference>
<dbReference type="GO" id="GO:0046323">
    <property type="term" value="P:D-glucose import"/>
    <property type="evidence" value="ECO:0007669"/>
    <property type="project" value="TreeGrafter"/>
</dbReference>
<feature type="transmembrane region" description="Helical" evidence="6">
    <location>
        <begin position="152"/>
        <end position="177"/>
    </location>
</feature>
<feature type="transmembrane region" description="Helical" evidence="6">
    <location>
        <begin position="189"/>
        <end position="213"/>
    </location>
</feature>
<dbReference type="Proteomes" id="UP001108240">
    <property type="component" value="Unplaced"/>
</dbReference>
<evidence type="ECO:0000256" key="6">
    <source>
        <dbReference type="SAM" id="Phobius"/>
    </source>
</evidence>
<feature type="transmembrane region" description="Helical" evidence="6">
    <location>
        <begin position="433"/>
        <end position="452"/>
    </location>
</feature>
<dbReference type="InterPro" id="IPR005829">
    <property type="entry name" value="Sugar_transporter_CS"/>
</dbReference>
<dbReference type="Ensembl" id="ENSCCRT00000119333.1">
    <property type="protein sequence ID" value="ENSCCRP00000104816.1"/>
    <property type="gene ID" value="ENSCCRG00000059072.1"/>
</dbReference>
<dbReference type="PROSITE" id="PS50850">
    <property type="entry name" value="MFS"/>
    <property type="match status" value="1"/>
</dbReference>
<dbReference type="PROSITE" id="PS00217">
    <property type="entry name" value="SUGAR_TRANSPORT_2"/>
    <property type="match status" value="1"/>
</dbReference>
<feature type="region of interest" description="Disordered" evidence="5">
    <location>
        <begin position="473"/>
        <end position="495"/>
    </location>
</feature>
<dbReference type="InterPro" id="IPR005828">
    <property type="entry name" value="MFS_sugar_transport-like"/>
</dbReference>
<keyword evidence="4 6" id="KW-0472">Membrane</keyword>
<dbReference type="InterPro" id="IPR020846">
    <property type="entry name" value="MFS_dom"/>
</dbReference>
<feature type="transmembrane region" description="Helical" evidence="6">
    <location>
        <begin position="219"/>
        <end position="240"/>
    </location>
</feature>
<feature type="transmembrane region" description="Helical" evidence="6">
    <location>
        <begin position="128"/>
        <end position="146"/>
    </location>
</feature>
<reference evidence="8" key="1">
    <citation type="submission" date="2025-08" db="UniProtKB">
        <authorList>
            <consortium name="Ensembl"/>
        </authorList>
    </citation>
    <scope>IDENTIFICATION</scope>
</reference>
<comment type="subcellular location">
    <subcellularLocation>
        <location evidence="1">Membrane</location>
        <topology evidence="1">Multi-pass membrane protein</topology>
    </subcellularLocation>
</comment>